<evidence type="ECO:0000256" key="5">
    <source>
        <dbReference type="ARBA" id="ARBA00023136"/>
    </source>
</evidence>
<protein>
    <recommendedName>
        <fullName evidence="8">Major facilitator superfamily (MFS) profile domain-containing protein</fullName>
    </recommendedName>
</protein>
<dbReference type="InterPro" id="IPR020846">
    <property type="entry name" value="MFS_dom"/>
</dbReference>
<evidence type="ECO:0000259" key="8">
    <source>
        <dbReference type="PROSITE" id="PS50850"/>
    </source>
</evidence>
<sequence>MTVSPVPPPESAPESGRRSFAPLPAVCVGYFMVILDVTIINVAVPVIGRELSASLTGIRWITNGYTLVFAGFLPTAGALGDRLGNRRVFCSGVAVFTVSSVACALAPSSLVLVVARLVGGLGAVLIVPGSPALSRQACPAPAARSWAFGLWGSMADIAASAGPLPKGSGIEDVGGETAGRDAVTARLRRRAVQVAGPRPGPAPTRANVVT</sequence>
<dbReference type="InterPro" id="IPR011701">
    <property type="entry name" value="MFS"/>
</dbReference>
<keyword evidence="6" id="KW-0046">Antibiotic resistance</keyword>
<reference evidence="9 10" key="1">
    <citation type="journal article" date="2019" name="Int. J. Syst. Evol. Microbiol.">
        <title>The Global Catalogue of Microorganisms (GCM) 10K type strain sequencing project: providing services to taxonomists for standard genome sequencing and annotation.</title>
        <authorList>
            <consortium name="The Broad Institute Genomics Platform"/>
            <consortium name="The Broad Institute Genome Sequencing Center for Infectious Disease"/>
            <person name="Wu L."/>
            <person name="Ma J."/>
        </authorList>
    </citation>
    <scope>NUCLEOTIDE SEQUENCE [LARGE SCALE GENOMIC DNA]</scope>
    <source>
        <strain evidence="9 10">JCM 6305</strain>
    </source>
</reference>
<evidence type="ECO:0000256" key="1">
    <source>
        <dbReference type="ARBA" id="ARBA00004651"/>
    </source>
</evidence>
<proteinExistence type="predicted"/>
<keyword evidence="2" id="KW-0813">Transport</keyword>
<dbReference type="Proteomes" id="UP001501638">
    <property type="component" value="Unassembled WGS sequence"/>
</dbReference>
<keyword evidence="3 7" id="KW-0812">Transmembrane</keyword>
<organism evidence="9 10">
    <name type="scientific">Streptomyces macrosporus</name>
    <dbReference type="NCBI Taxonomy" id="44032"/>
    <lineage>
        <taxon>Bacteria</taxon>
        <taxon>Bacillati</taxon>
        <taxon>Actinomycetota</taxon>
        <taxon>Actinomycetes</taxon>
        <taxon>Kitasatosporales</taxon>
        <taxon>Streptomycetaceae</taxon>
        <taxon>Streptomyces</taxon>
    </lineage>
</organism>
<comment type="caution">
    <text evidence="9">The sequence shown here is derived from an EMBL/GenBank/DDBJ whole genome shotgun (WGS) entry which is preliminary data.</text>
</comment>
<dbReference type="InterPro" id="IPR036259">
    <property type="entry name" value="MFS_trans_sf"/>
</dbReference>
<gene>
    <name evidence="9" type="ORF">GCM10010405_05820</name>
</gene>
<dbReference type="Pfam" id="PF07690">
    <property type="entry name" value="MFS_1"/>
    <property type="match status" value="1"/>
</dbReference>
<evidence type="ECO:0000256" key="3">
    <source>
        <dbReference type="ARBA" id="ARBA00022692"/>
    </source>
</evidence>
<dbReference type="EMBL" id="BAAASZ010000005">
    <property type="protein sequence ID" value="GAA2426151.1"/>
    <property type="molecule type" value="Genomic_DNA"/>
</dbReference>
<keyword evidence="4 7" id="KW-1133">Transmembrane helix</keyword>
<keyword evidence="10" id="KW-1185">Reference proteome</keyword>
<feature type="domain" description="Major facilitator superfamily (MFS) profile" evidence="8">
    <location>
        <begin position="22"/>
        <end position="210"/>
    </location>
</feature>
<dbReference type="PANTHER" id="PTHR42718:SF9">
    <property type="entry name" value="MAJOR FACILITATOR SUPERFAMILY MULTIDRUG TRANSPORTER MFSC"/>
    <property type="match status" value="1"/>
</dbReference>
<evidence type="ECO:0000256" key="2">
    <source>
        <dbReference type="ARBA" id="ARBA00022448"/>
    </source>
</evidence>
<evidence type="ECO:0000256" key="7">
    <source>
        <dbReference type="SAM" id="Phobius"/>
    </source>
</evidence>
<evidence type="ECO:0000313" key="9">
    <source>
        <dbReference type="EMBL" id="GAA2426151.1"/>
    </source>
</evidence>
<evidence type="ECO:0000256" key="4">
    <source>
        <dbReference type="ARBA" id="ARBA00022989"/>
    </source>
</evidence>
<feature type="transmembrane region" description="Helical" evidence="7">
    <location>
        <begin position="92"/>
        <end position="115"/>
    </location>
</feature>
<dbReference type="CDD" id="cd17321">
    <property type="entry name" value="MFS_MMR_MDR_like"/>
    <property type="match status" value="1"/>
</dbReference>
<evidence type="ECO:0000313" key="10">
    <source>
        <dbReference type="Proteomes" id="UP001501638"/>
    </source>
</evidence>
<name>A0ABN3JCZ0_9ACTN</name>
<accession>A0ABN3JCZ0</accession>
<evidence type="ECO:0000256" key="6">
    <source>
        <dbReference type="ARBA" id="ARBA00023251"/>
    </source>
</evidence>
<dbReference type="Gene3D" id="1.20.1720.10">
    <property type="entry name" value="Multidrug resistance protein D"/>
    <property type="match status" value="1"/>
</dbReference>
<dbReference type="PANTHER" id="PTHR42718">
    <property type="entry name" value="MAJOR FACILITATOR SUPERFAMILY MULTIDRUG TRANSPORTER MFSC"/>
    <property type="match status" value="1"/>
</dbReference>
<keyword evidence="5 7" id="KW-0472">Membrane</keyword>
<dbReference type="PROSITE" id="PS50850">
    <property type="entry name" value="MFS"/>
    <property type="match status" value="1"/>
</dbReference>
<feature type="transmembrane region" description="Helical" evidence="7">
    <location>
        <begin position="60"/>
        <end position="80"/>
    </location>
</feature>
<dbReference type="SUPFAM" id="SSF103473">
    <property type="entry name" value="MFS general substrate transporter"/>
    <property type="match status" value="1"/>
</dbReference>
<comment type="subcellular location">
    <subcellularLocation>
        <location evidence="1">Cell membrane</location>
        <topology evidence="1">Multi-pass membrane protein</topology>
    </subcellularLocation>
</comment>
<feature type="transmembrane region" description="Helical" evidence="7">
    <location>
        <begin position="20"/>
        <end position="48"/>
    </location>
</feature>